<dbReference type="InterPro" id="IPR011705">
    <property type="entry name" value="BACK"/>
</dbReference>
<dbReference type="Pfam" id="PF07707">
    <property type="entry name" value="BACK"/>
    <property type="match status" value="1"/>
</dbReference>
<keyword evidence="4" id="KW-1185">Reference proteome</keyword>
<dbReference type="SMART" id="SM00225">
    <property type="entry name" value="BTB"/>
    <property type="match status" value="1"/>
</dbReference>
<reference evidence="3 4" key="1">
    <citation type="submission" date="2023-03" db="EMBL/GenBank/DDBJ databases">
        <title>High recombination rates correlate with genetic variation in Cardiocondyla obscurior ants.</title>
        <authorList>
            <person name="Errbii M."/>
        </authorList>
    </citation>
    <scope>NUCLEOTIDE SEQUENCE [LARGE SCALE GENOMIC DNA]</scope>
    <source>
        <strain evidence="3">Alpha-2009</strain>
        <tissue evidence="3">Whole body</tissue>
    </source>
</reference>
<dbReference type="GO" id="GO:0005829">
    <property type="term" value="C:cytosol"/>
    <property type="evidence" value="ECO:0007669"/>
    <property type="project" value="TreeGrafter"/>
</dbReference>
<dbReference type="PANTHER" id="PTHR45774:SF4">
    <property type="entry name" value="AXUNDEAD, ISOFORM F"/>
    <property type="match status" value="1"/>
</dbReference>
<dbReference type="Pfam" id="PF00651">
    <property type="entry name" value="BTB"/>
    <property type="match status" value="1"/>
</dbReference>
<dbReference type="SMART" id="SM00875">
    <property type="entry name" value="BACK"/>
    <property type="match status" value="1"/>
</dbReference>
<evidence type="ECO:0000259" key="2">
    <source>
        <dbReference type="PROSITE" id="PS50097"/>
    </source>
</evidence>
<comment type="caution">
    <text evidence="3">The sequence shown here is derived from an EMBL/GenBank/DDBJ whole genome shotgun (WGS) entry which is preliminary data.</text>
</comment>
<dbReference type="InterPro" id="IPR000210">
    <property type="entry name" value="BTB/POZ_dom"/>
</dbReference>
<dbReference type="EMBL" id="JADYXP020000013">
    <property type="protein sequence ID" value="KAL0111708.1"/>
    <property type="molecule type" value="Genomic_DNA"/>
</dbReference>
<evidence type="ECO:0000256" key="1">
    <source>
        <dbReference type="SAM" id="MobiDB-lite"/>
    </source>
</evidence>
<dbReference type="InterPro" id="IPR011333">
    <property type="entry name" value="SKP1/BTB/POZ_sf"/>
</dbReference>
<protein>
    <recommendedName>
        <fullName evidence="2">BTB domain-containing protein</fullName>
    </recommendedName>
</protein>
<evidence type="ECO:0000313" key="3">
    <source>
        <dbReference type="EMBL" id="KAL0111708.1"/>
    </source>
</evidence>
<dbReference type="Gene3D" id="1.25.40.420">
    <property type="match status" value="1"/>
</dbReference>
<dbReference type="SUPFAM" id="SSF54695">
    <property type="entry name" value="POZ domain"/>
    <property type="match status" value="1"/>
</dbReference>
<dbReference type="CDD" id="cd18186">
    <property type="entry name" value="BTB_POZ_ZBTB_KLHL-like"/>
    <property type="match status" value="1"/>
</dbReference>
<feature type="domain" description="BTB" evidence="2">
    <location>
        <begin position="111"/>
        <end position="185"/>
    </location>
</feature>
<dbReference type="Proteomes" id="UP001430953">
    <property type="component" value="Unassembled WGS sequence"/>
</dbReference>
<sequence>MKRLRAFALRDKYGGMRSDNDDRQTDRRLIIRGNASHGRTKRSRVPGNDSQVSCIQIEKWREKSQELQIKIFSRILIPPFITKASHKDLINMSRVPLMTPESSLQVGDRQNIVMLKVGLPGDTWTYCIERERLAEKSEWFRAMLTGPLAPPPTNSPPLLQLQHVDKRAFDHFLRYLHDEPVSFISVSTARATLDAAHQYLCPGLAQLAVSYLEKHLTPSSVLEIYQNLGLYANDLREADYDRSPNSPSAPPHEDDASVISTLCTNLLLKCLFVIDSNPAKVLQQEHFEELSAQEVAQIARRNTLNITSECILFSALDRWAAAECRRQGIEPLPTNRRAVLSDDVWFSVRYLLMDDKDFVGGPMASGILTNEECVLIVSKILRHPETTKNDNLRCCAPVIHPSRLSHTPRMAYKQQNENCNMLRPGKKEQRDNRKNRRRECASQGQRTCARIGNCLIQILACVFD</sequence>
<dbReference type="Gene3D" id="3.30.710.10">
    <property type="entry name" value="Potassium Channel Kv1.1, Chain A"/>
    <property type="match status" value="1"/>
</dbReference>
<dbReference type="AlphaFoldDB" id="A0AAW2F8D3"/>
<name>A0AAW2F8D3_9HYME</name>
<dbReference type="GO" id="GO:0022008">
    <property type="term" value="P:neurogenesis"/>
    <property type="evidence" value="ECO:0007669"/>
    <property type="project" value="TreeGrafter"/>
</dbReference>
<dbReference type="PROSITE" id="PS50097">
    <property type="entry name" value="BTB"/>
    <property type="match status" value="1"/>
</dbReference>
<gene>
    <name evidence="3" type="ORF">PUN28_013122</name>
</gene>
<feature type="region of interest" description="Disordered" evidence="1">
    <location>
        <begin position="420"/>
        <end position="439"/>
    </location>
</feature>
<evidence type="ECO:0000313" key="4">
    <source>
        <dbReference type="Proteomes" id="UP001430953"/>
    </source>
</evidence>
<dbReference type="PANTHER" id="PTHR45774">
    <property type="entry name" value="BTB/POZ DOMAIN-CONTAINING"/>
    <property type="match status" value="1"/>
</dbReference>
<organism evidence="3 4">
    <name type="scientific">Cardiocondyla obscurior</name>
    <dbReference type="NCBI Taxonomy" id="286306"/>
    <lineage>
        <taxon>Eukaryota</taxon>
        <taxon>Metazoa</taxon>
        <taxon>Ecdysozoa</taxon>
        <taxon>Arthropoda</taxon>
        <taxon>Hexapoda</taxon>
        <taxon>Insecta</taxon>
        <taxon>Pterygota</taxon>
        <taxon>Neoptera</taxon>
        <taxon>Endopterygota</taxon>
        <taxon>Hymenoptera</taxon>
        <taxon>Apocrita</taxon>
        <taxon>Aculeata</taxon>
        <taxon>Formicoidea</taxon>
        <taxon>Formicidae</taxon>
        <taxon>Myrmicinae</taxon>
        <taxon>Cardiocondyla</taxon>
    </lineage>
</organism>
<accession>A0AAW2F8D3</accession>
<proteinExistence type="predicted"/>